<sequence>MVLGSTGGWGAKRDRSEKKSKVERWALGFVDWICGGVLIQVIRKSDSRVQNSECPILQTQFRAHYISCASPGFF</sequence>
<dbReference type="Gramene" id="ONI14623">
    <property type="protein sequence ID" value="ONI14623"/>
    <property type="gene ID" value="PRUPE_4G288700"/>
</dbReference>
<organism evidence="2 3">
    <name type="scientific">Prunus persica</name>
    <name type="common">Peach</name>
    <name type="synonym">Amygdalus persica</name>
    <dbReference type="NCBI Taxonomy" id="3760"/>
    <lineage>
        <taxon>Eukaryota</taxon>
        <taxon>Viridiplantae</taxon>
        <taxon>Streptophyta</taxon>
        <taxon>Embryophyta</taxon>
        <taxon>Tracheophyta</taxon>
        <taxon>Spermatophyta</taxon>
        <taxon>Magnoliopsida</taxon>
        <taxon>eudicotyledons</taxon>
        <taxon>Gunneridae</taxon>
        <taxon>Pentapetalae</taxon>
        <taxon>rosids</taxon>
        <taxon>fabids</taxon>
        <taxon>Rosales</taxon>
        <taxon>Rosaceae</taxon>
        <taxon>Amygdaloideae</taxon>
        <taxon>Amygdaleae</taxon>
        <taxon>Prunus</taxon>
    </lineage>
</organism>
<name>A0A251PSU0_PRUPE</name>
<keyword evidence="3" id="KW-1185">Reference proteome</keyword>
<dbReference type="EMBL" id="CM007654">
    <property type="protein sequence ID" value="ONI14623.1"/>
    <property type="molecule type" value="Genomic_DNA"/>
</dbReference>
<accession>A0A251PSU0</accession>
<proteinExistence type="predicted"/>
<feature type="compositionally biased region" description="Gly residues" evidence="1">
    <location>
        <begin position="1"/>
        <end position="10"/>
    </location>
</feature>
<dbReference type="AlphaFoldDB" id="A0A251PSU0"/>
<feature type="compositionally biased region" description="Basic and acidic residues" evidence="1">
    <location>
        <begin position="11"/>
        <end position="20"/>
    </location>
</feature>
<reference evidence="2 3" key="1">
    <citation type="journal article" date="2013" name="Nat. Genet.">
        <title>The high-quality draft genome of peach (Prunus persica) identifies unique patterns of genetic diversity, domestication and genome evolution.</title>
        <authorList>
            <consortium name="International Peach Genome Initiative"/>
            <person name="Verde I."/>
            <person name="Abbott A.G."/>
            <person name="Scalabrin S."/>
            <person name="Jung S."/>
            <person name="Shu S."/>
            <person name="Marroni F."/>
            <person name="Zhebentyayeva T."/>
            <person name="Dettori M.T."/>
            <person name="Grimwood J."/>
            <person name="Cattonaro F."/>
            <person name="Zuccolo A."/>
            <person name="Rossini L."/>
            <person name="Jenkins J."/>
            <person name="Vendramin E."/>
            <person name="Meisel L.A."/>
            <person name="Decroocq V."/>
            <person name="Sosinski B."/>
            <person name="Prochnik S."/>
            <person name="Mitros T."/>
            <person name="Policriti A."/>
            <person name="Cipriani G."/>
            <person name="Dondini L."/>
            <person name="Ficklin S."/>
            <person name="Goodstein D.M."/>
            <person name="Xuan P."/>
            <person name="Del Fabbro C."/>
            <person name="Aramini V."/>
            <person name="Copetti D."/>
            <person name="Gonzalez S."/>
            <person name="Horner D.S."/>
            <person name="Falchi R."/>
            <person name="Lucas S."/>
            <person name="Mica E."/>
            <person name="Maldonado J."/>
            <person name="Lazzari B."/>
            <person name="Bielenberg D."/>
            <person name="Pirona R."/>
            <person name="Miculan M."/>
            <person name="Barakat A."/>
            <person name="Testolin R."/>
            <person name="Stella A."/>
            <person name="Tartarini S."/>
            <person name="Tonutti P."/>
            <person name="Arus P."/>
            <person name="Orellana A."/>
            <person name="Wells C."/>
            <person name="Main D."/>
            <person name="Vizzotto G."/>
            <person name="Silva H."/>
            <person name="Salamini F."/>
            <person name="Schmutz J."/>
            <person name="Morgante M."/>
            <person name="Rokhsar D.S."/>
        </authorList>
    </citation>
    <scope>NUCLEOTIDE SEQUENCE [LARGE SCALE GENOMIC DNA]</scope>
    <source>
        <strain evidence="3">cv. Nemared</strain>
    </source>
</reference>
<evidence type="ECO:0000256" key="1">
    <source>
        <dbReference type="SAM" id="MobiDB-lite"/>
    </source>
</evidence>
<protein>
    <submittedName>
        <fullName evidence="2">Uncharacterized protein</fullName>
    </submittedName>
</protein>
<evidence type="ECO:0000313" key="3">
    <source>
        <dbReference type="Proteomes" id="UP000006882"/>
    </source>
</evidence>
<gene>
    <name evidence="2" type="ORF">PRUPE_4G288700</name>
</gene>
<feature type="region of interest" description="Disordered" evidence="1">
    <location>
        <begin position="1"/>
        <end position="20"/>
    </location>
</feature>
<evidence type="ECO:0000313" key="2">
    <source>
        <dbReference type="EMBL" id="ONI14623.1"/>
    </source>
</evidence>
<dbReference type="Proteomes" id="UP000006882">
    <property type="component" value="Chromosome G4"/>
</dbReference>